<comment type="caution">
    <text evidence="2">The sequence shown here is derived from an EMBL/GenBank/DDBJ whole genome shotgun (WGS) entry which is preliminary data.</text>
</comment>
<sequence>MLTLKYENYVGRWLTAFFFVTVIIEITSEILLDHLLLFIFKPLLSIGIMALYWNASTERTKLFFVVLSLSLVTNLFFISKVENLLFIGLLVFLGHRLLIIYYVARLIKLTDYVPVLIAMTPFLFIFSYLLLITTEINTSSYVILIFQNLLISVIGGLTLSAYVMNYNKTNSWLFIFGLLSVMQYFIVFIEKYYLLNMAPIAFRPLAMLLNAGVYYTFYRFVIDVETKPVKGIVLNNN</sequence>
<keyword evidence="1" id="KW-0812">Transmembrane</keyword>
<gene>
    <name evidence="2" type="ORF">BC961_1708</name>
</gene>
<evidence type="ECO:0008006" key="4">
    <source>
        <dbReference type="Google" id="ProtNLM"/>
    </source>
</evidence>
<evidence type="ECO:0000313" key="3">
    <source>
        <dbReference type="Proteomes" id="UP000280368"/>
    </source>
</evidence>
<dbReference type="Proteomes" id="UP000280368">
    <property type="component" value="Unassembled WGS sequence"/>
</dbReference>
<name>A0A3L9ZUB9_9FLAO</name>
<feature type="transmembrane region" description="Helical" evidence="1">
    <location>
        <begin position="201"/>
        <end position="221"/>
    </location>
</feature>
<reference evidence="2 3" key="1">
    <citation type="submission" date="2018-10" db="EMBL/GenBank/DDBJ databases">
        <title>Genomic Encyclopedia of Archaeal and Bacterial Type Strains, Phase II (KMG-II): from individual species to whole genera.</title>
        <authorList>
            <person name="Goeker M."/>
        </authorList>
    </citation>
    <scope>NUCLEOTIDE SEQUENCE [LARGE SCALE GENOMIC DNA]</scope>
    <source>
        <strain evidence="2 3">DSM 19727</strain>
    </source>
</reference>
<dbReference type="EMBL" id="REFH01000009">
    <property type="protein sequence ID" value="RMA75996.1"/>
    <property type="molecule type" value="Genomic_DNA"/>
</dbReference>
<organism evidence="2 3">
    <name type="scientific">Flavobacterium weaverense</name>
    <dbReference type="NCBI Taxonomy" id="271156"/>
    <lineage>
        <taxon>Bacteria</taxon>
        <taxon>Pseudomonadati</taxon>
        <taxon>Bacteroidota</taxon>
        <taxon>Flavobacteriia</taxon>
        <taxon>Flavobacteriales</taxon>
        <taxon>Flavobacteriaceae</taxon>
        <taxon>Flavobacterium</taxon>
    </lineage>
</organism>
<feature type="transmembrane region" description="Helical" evidence="1">
    <location>
        <begin position="140"/>
        <end position="164"/>
    </location>
</feature>
<feature type="transmembrane region" description="Helical" evidence="1">
    <location>
        <begin position="84"/>
        <end position="103"/>
    </location>
</feature>
<evidence type="ECO:0000256" key="1">
    <source>
        <dbReference type="SAM" id="Phobius"/>
    </source>
</evidence>
<keyword evidence="1" id="KW-0472">Membrane</keyword>
<proteinExistence type="predicted"/>
<feature type="transmembrane region" description="Helical" evidence="1">
    <location>
        <begin position="115"/>
        <end position="134"/>
    </location>
</feature>
<feature type="transmembrane region" description="Helical" evidence="1">
    <location>
        <begin position="171"/>
        <end position="189"/>
    </location>
</feature>
<keyword evidence="3" id="KW-1185">Reference proteome</keyword>
<protein>
    <recommendedName>
        <fullName evidence="4">YhhN-like protein</fullName>
    </recommendedName>
</protein>
<accession>A0A3L9ZUB9</accession>
<evidence type="ECO:0000313" key="2">
    <source>
        <dbReference type="EMBL" id="RMA75996.1"/>
    </source>
</evidence>
<feature type="transmembrane region" description="Helical" evidence="1">
    <location>
        <begin position="62"/>
        <end position="78"/>
    </location>
</feature>
<dbReference type="AlphaFoldDB" id="A0A3L9ZUB9"/>
<feature type="transmembrane region" description="Helical" evidence="1">
    <location>
        <begin position="38"/>
        <end position="55"/>
    </location>
</feature>
<feature type="transmembrane region" description="Helical" evidence="1">
    <location>
        <begin position="12"/>
        <end position="32"/>
    </location>
</feature>
<keyword evidence="1" id="KW-1133">Transmembrane helix</keyword>
<dbReference type="RefSeq" id="WP_121925367.1">
    <property type="nucleotide sequence ID" value="NZ_CBCSGA010000003.1"/>
</dbReference>
<dbReference type="OrthoDB" id="1361010at2"/>